<evidence type="ECO:0000259" key="3">
    <source>
        <dbReference type="Pfam" id="PF13449"/>
    </source>
</evidence>
<feature type="domain" description="Phytase-like" evidence="3">
    <location>
        <begin position="55"/>
        <end position="417"/>
    </location>
</feature>
<dbReference type="PANTHER" id="PTHR37957:SF1">
    <property type="entry name" value="PHYTASE-LIKE DOMAIN-CONTAINING PROTEIN"/>
    <property type="match status" value="1"/>
</dbReference>
<proteinExistence type="predicted"/>
<keyword evidence="1" id="KW-0472">Membrane</keyword>
<feature type="signal peptide" evidence="2">
    <location>
        <begin position="1"/>
        <end position="23"/>
    </location>
</feature>
<dbReference type="AlphaFoldDB" id="A0AA41Z334"/>
<reference evidence="4" key="1">
    <citation type="submission" date="2022-05" db="EMBL/GenBank/DDBJ databases">
        <authorList>
            <person name="Pankratov T."/>
        </authorList>
    </citation>
    <scope>NUCLEOTIDE SEQUENCE</scope>
    <source>
        <strain evidence="4">BP6-180914</strain>
    </source>
</reference>
<protein>
    <submittedName>
        <fullName evidence="4">Esterase-like activity of phytase family protein</fullName>
    </submittedName>
</protein>
<keyword evidence="2" id="KW-0732">Signal</keyword>
<dbReference type="EMBL" id="JAMOIM010000037">
    <property type="protein sequence ID" value="MCW6511968.1"/>
    <property type="molecule type" value="Genomic_DNA"/>
</dbReference>
<name>A0AA41Z334_9HYPH</name>
<sequence length="477" mass="49149">MRRALFSSLLLAASALTAPTAHASVVLLANGVLSGTTDLSGLTGTLENGLPGNILGGLGSGLAYAGGNTFLALPDRGPNATPYNSAVDDTVSYISRFQTVNMSLTPSSAGSKLPFTLTPTLTGTTLLSSASPLIYGSGTAYGLPSGAPSQNTAGKNYFTGRSDNYGAGGSGNPADARFDPESIRVSNDGKSVFISDEYGPYVRQFDRATGTLIKTYTLPSNLDIANLSPQGAKEISGNTSGRVANKGMEGLALTPDGKTLVGILQASTIQDTANGNGTLLRIVTIDVASGQTHEYGYTLTTGSGVSDIVAVNDHQFLVDERDGKGLGDGSKAKIKQIFEIDTTGATDLLTVADKDVGGATLVKKSSTPFLDLVAALNADGVASKDIPSKIEGLAFGEDVTINGIVNHTLYIANDNDFVPATSGPSQYYVFGFQDGDLPGYMAQELSSVPLPPGMPLFAGALGVLGLLGWRRQKSRNA</sequence>
<feature type="chain" id="PRO_5041417921" evidence="2">
    <location>
        <begin position="24"/>
        <end position="477"/>
    </location>
</feature>
<dbReference type="SUPFAM" id="SSF51004">
    <property type="entry name" value="C-terminal (heme d1) domain of cytochrome cd1-nitrite reductase"/>
    <property type="match status" value="1"/>
</dbReference>
<feature type="transmembrane region" description="Helical" evidence="1">
    <location>
        <begin position="450"/>
        <end position="469"/>
    </location>
</feature>
<dbReference type="InterPro" id="IPR011048">
    <property type="entry name" value="Haem_d1_sf"/>
</dbReference>
<dbReference type="InterPro" id="IPR015943">
    <property type="entry name" value="WD40/YVTN_repeat-like_dom_sf"/>
</dbReference>
<dbReference type="Proteomes" id="UP001165667">
    <property type="component" value="Unassembled WGS sequence"/>
</dbReference>
<evidence type="ECO:0000313" key="4">
    <source>
        <dbReference type="EMBL" id="MCW6511968.1"/>
    </source>
</evidence>
<evidence type="ECO:0000313" key="5">
    <source>
        <dbReference type="Proteomes" id="UP001165667"/>
    </source>
</evidence>
<dbReference type="PANTHER" id="PTHR37957">
    <property type="entry name" value="BLR7070 PROTEIN"/>
    <property type="match status" value="1"/>
</dbReference>
<dbReference type="Pfam" id="PF13449">
    <property type="entry name" value="Phytase-like"/>
    <property type="match status" value="1"/>
</dbReference>
<dbReference type="InterPro" id="IPR027372">
    <property type="entry name" value="Phytase-like_dom"/>
</dbReference>
<accession>A0AA41Z334</accession>
<comment type="caution">
    <text evidence="4">The sequence shown here is derived from an EMBL/GenBank/DDBJ whole genome shotgun (WGS) entry which is preliminary data.</text>
</comment>
<organism evidence="4 5">
    <name type="scientific">Lichenifustis flavocetrariae</name>
    <dbReference type="NCBI Taxonomy" id="2949735"/>
    <lineage>
        <taxon>Bacteria</taxon>
        <taxon>Pseudomonadati</taxon>
        <taxon>Pseudomonadota</taxon>
        <taxon>Alphaproteobacteria</taxon>
        <taxon>Hyphomicrobiales</taxon>
        <taxon>Lichenihabitantaceae</taxon>
        <taxon>Lichenifustis</taxon>
    </lineage>
</organism>
<evidence type="ECO:0000256" key="1">
    <source>
        <dbReference type="SAM" id="Phobius"/>
    </source>
</evidence>
<keyword evidence="1" id="KW-0812">Transmembrane</keyword>
<dbReference type="Gene3D" id="2.130.10.10">
    <property type="entry name" value="YVTN repeat-like/Quinoprotein amine dehydrogenase"/>
    <property type="match status" value="1"/>
</dbReference>
<evidence type="ECO:0000256" key="2">
    <source>
        <dbReference type="SAM" id="SignalP"/>
    </source>
</evidence>
<gene>
    <name evidence="4" type="ORF">M8523_28860</name>
</gene>
<keyword evidence="1" id="KW-1133">Transmembrane helix</keyword>
<keyword evidence="5" id="KW-1185">Reference proteome</keyword>
<dbReference type="RefSeq" id="WP_282588347.1">
    <property type="nucleotide sequence ID" value="NZ_JAMOIM010000037.1"/>
</dbReference>